<comment type="catalytic activity">
    <reaction evidence="12">
        <text>ssDNA + n NTP = ssDNA/pppN(pN)n-1 hybrid + (n-1) diphosphate.</text>
        <dbReference type="EC" id="2.7.7.101"/>
    </reaction>
</comment>
<comment type="cofactor">
    <cofactor evidence="12 13 14">
        <name>Zn(2+)</name>
        <dbReference type="ChEBI" id="CHEBI:29105"/>
    </cofactor>
    <text evidence="12 13 14">Binds 1 zinc ion per monomer.</text>
</comment>
<comment type="domain">
    <text evidence="12">Contains an N-terminal zinc-binding domain, a central core domain that contains the primase activity, and a C-terminal DnaB-binding domain.</text>
</comment>
<keyword evidence="5 12" id="KW-0235">DNA replication</keyword>
<dbReference type="InterPro" id="IPR037068">
    <property type="entry name" value="DNA_primase_core_N_sf"/>
</dbReference>
<evidence type="ECO:0000256" key="10">
    <source>
        <dbReference type="ARBA" id="ARBA00023125"/>
    </source>
</evidence>
<proteinExistence type="inferred from homology"/>
<dbReference type="Gene3D" id="3.90.980.10">
    <property type="entry name" value="DNA primase, catalytic core, N-terminal domain"/>
    <property type="match status" value="1"/>
</dbReference>
<feature type="zinc finger region" description="CHC2-type" evidence="12 14">
    <location>
        <begin position="41"/>
        <end position="65"/>
    </location>
</feature>
<evidence type="ECO:0000256" key="3">
    <source>
        <dbReference type="ARBA" id="ARBA00022679"/>
    </source>
</evidence>
<dbReference type="CDD" id="cd03364">
    <property type="entry name" value="TOPRIM_DnaG_primases"/>
    <property type="match status" value="1"/>
</dbReference>
<evidence type="ECO:0000256" key="1">
    <source>
        <dbReference type="ARBA" id="ARBA00022478"/>
    </source>
</evidence>
<dbReference type="HAMAP" id="MF_00974">
    <property type="entry name" value="DNA_primase_DnaG"/>
    <property type="match status" value="1"/>
</dbReference>
<dbReference type="SUPFAM" id="SSF57783">
    <property type="entry name" value="Zinc beta-ribbon"/>
    <property type="match status" value="1"/>
</dbReference>
<keyword evidence="11 12" id="KW-0804">Transcription</keyword>
<sequence>MSFLRIPSDTLEEIKERANIYEVISEHVVLKKRGKNYVGLCPFHNEKTPSFSVNPDKQLFYCFGCGAGGNAIKFLMELKKEPFHQVVLELAKQYKIPIKELESENTKTLQEKISLQDQLYEILATSANYYEHLLHEPSGTQALDYLINKRRLKLETISKFNIGYSPEGWETLYSYLVEYKKYSTDLLEQTGMIKRRNKGNGYYDTFRGRIMIPIKDVQGRIVAFGGRSLNNQEPKYLNSPETALFSKSKILFALDQSYKNIRNLDQAIVVEGYFDVISLHEAGINNTVASLGTTFSKAQLRKLLRYTDSKQIVFNFDADNAGIKATQRMITEIESLVYSGQVQLKILNLPNGKDADEFIQFNQNSTEQYYELISNAPLWFSWQIQQILLNKDLKRADHFEKIVKEMIDLLSKLSDYNKREYYIRHCSEVLSQGDARLIPIYLKNFQLQLAKPIAKQTNNEKSGKFTKVNILLEDQLLKEAENNLLKVYLRYPEYRSQISKDLESKNLFFSVQEHRVIWAEILEFEDNHQYDEKIDKYQLIYKLQETIWDSSLTEICINQILNFSELEQHEDNDIERLDLIIKASLIFLEKASLKKYCYYCKTKYQMIDKNKDLVNFEYYLNEYIASKQKILLLQSLQSCSQLNIKDSAN</sequence>
<dbReference type="KEGG" id="cyu:UCYN_12210"/>
<dbReference type="SMART" id="SM00493">
    <property type="entry name" value="TOPRIM"/>
    <property type="match status" value="1"/>
</dbReference>
<organism evidence="17">
    <name type="scientific">Atelocyanobacterium thalassa (isolate ALOHA)</name>
    <dbReference type="NCBI Taxonomy" id="1453429"/>
    <lineage>
        <taxon>Bacteria</taxon>
        <taxon>Bacillati</taxon>
        <taxon>Cyanobacteriota</taxon>
        <taxon>Cyanophyceae</taxon>
        <taxon>Oscillatoriophycideae</taxon>
        <taxon>Chroococcales</taxon>
        <taxon>Aphanothecaceae</taxon>
        <taxon>Candidatus Atelocyanobacterium</taxon>
        <taxon>Candidatus Atelocyanobacterium thalassae</taxon>
    </lineage>
</organism>
<dbReference type="SMART" id="SM00400">
    <property type="entry name" value="ZnF_CHCC"/>
    <property type="match status" value="1"/>
</dbReference>
<dbReference type="InterPro" id="IPR013264">
    <property type="entry name" value="DNAG_N"/>
</dbReference>
<dbReference type="InterPro" id="IPR006295">
    <property type="entry name" value="DNA_primase_DnaG"/>
</dbReference>
<dbReference type="NCBIfam" id="TIGR01391">
    <property type="entry name" value="dnaG"/>
    <property type="match status" value="1"/>
</dbReference>
<dbReference type="Proteomes" id="UP000001405">
    <property type="component" value="Chromosome"/>
</dbReference>
<dbReference type="EC" id="2.7.7.101" evidence="12"/>
<evidence type="ECO:0000313" key="16">
    <source>
        <dbReference type="EMBL" id="ADB95889.1"/>
    </source>
</evidence>
<dbReference type="Gene3D" id="3.40.1360.10">
    <property type="match status" value="1"/>
</dbReference>
<keyword evidence="10 12" id="KW-0238">DNA-binding</keyword>
<keyword evidence="1 12" id="KW-0240">DNA-directed RNA polymerase</keyword>
<evidence type="ECO:0000256" key="14">
    <source>
        <dbReference type="PIRSR" id="PIRSR002811-1"/>
    </source>
</evidence>
<comment type="subunit">
    <text evidence="12">Monomer. Interacts with DnaB.</text>
</comment>
<keyword evidence="9" id="KW-0460">Magnesium</keyword>
<dbReference type="STRING" id="1453429.UCYN_12210"/>
<evidence type="ECO:0000256" key="13">
    <source>
        <dbReference type="PIRNR" id="PIRNR002811"/>
    </source>
</evidence>
<dbReference type="FunFam" id="3.90.580.10:FF:000001">
    <property type="entry name" value="DNA primase"/>
    <property type="match status" value="1"/>
</dbReference>
<dbReference type="Pfam" id="PF08275">
    <property type="entry name" value="DNAG_N"/>
    <property type="match status" value="1"/>
</dbReference>
<dbReference type="GO" id="GO:0003677">
    <property type="term" value="F:DNA binding"/>
    <property type="evidence" value="ECO:0007669"/>
    <property type="project" value="UniProtKB-KW"/>
</dbReference>
<dbReference type="PIRSF" id="PIRSF002811">
    <property type="entry name" value="DnaG"/>
    <property type="match status" value="1"/>
</dbReference>
<evidence type="ECO:0000256" key="6">
    <source>
        <dbReference type="ARBA" id="ARBA00022723"/>
    </source>
</evidence>
<dbReference type="Gene3D" id="3.90.580.10">
    <property type="entry name" value="Zinc finger, CHC2-type domain"/>
    <property type="match status" value="1"/>
</dbReference>
<comment type="similarity">
    <text evidence="12 13">Belongs to the DnaG primase family.</text>
</comment>
<dbReference type="PROSITE" id="PS50880">
    <property type="entry name" value="TOPRIM"/>
    <property type="match status" value="1"/>
</dbReference>
<evidence type="ECO:0000256" key="11">
    <source>
        <dbReference type="ARBA" id="ARBA00023163"/>
    </source>
</evidence>
<dbReference type="InterPro" id="IPR019475">
    <property type="entry name" value="DNA_primase_DnaB-bd"/>
</dbReference>
<dbReference type="InterPro" id="IPR050219">
    <property type="entry name" value="DnaG_primase"/>
</dbReference>
<dbReference type="InterPro" id="IPR030846">
    <property type="entry name" value="DnaG_bac"/>
</dbReference>
<evidence type="ECO:0000256" key="8">
    <source>
        <dbReference type="ARBA" id="ARBA00022833"/>
    </source>
</evidence>
<evidence type="ECO:0000256" key="2">
    <source>
        <dbReference type="ARBA" id="ARBA00022515"/>
    </source>
</evidence>
<keyword evidence="8 12" id="KW-0862">Zinc</keyword>
<keyword evidence="2 12" id="KW-0639">Primosome</keyword>
<dbReference type="EMBL" id="CP001842">
    <property type="protein sequence ID" value="ADB95889.1"/>
    <property type="molecule type" value="Genomic_DNA"/>
</dbReference>
<feature type="domain" description="Toprim" evidence="15">
    <location>
        <begin position="265"/>
        <end position="348"/>
    </location>
</feature>
<evidence type="ECO:0000313" key="17">
    <source>
        <dbReference type="Proteomes" id="UP000001405"/>
    </source>
</evidence>
<keyword evidence="6 12" id="KW-0479">Metal-binding</keyword>
<keyword evidence="4 12" id="KW-0548">Nucleotidyltransferase</keyword>
<keyword evidence="7 12" id="KW-0863">Zinc-finger</keyword>
<keyword evidence="3 12" id="KW-0808">Transferase</keyword>
<gene>
    <name evidence="12" type="primary">dnaG</name>
    <name evidence="16" type="ordered locus">UCYN_12210</name>
</gene>
<evidence type="ECO:0000256" key="9">
    <source>
        <dbReference type="ARBA" id="ARBA00022842"/>
    </source>
</evidence>
<dbReference type="PATRIC" id="fig|713887.8.peg.1148"/>
<dbReference type="InterPro" id="IPR034151">
    <property type="entry name" value="TOPRIM_DnaG_bac"/>
</dbReference>
<evidence type="ECO:0000256" key="7">
    <source>
        <dbReference type="ARBA" id="ARBA00022771"/>
    </source>
</evidence>
<dbReference type="GO" id="GO:0000428">
    <property type="term" value="C:DNA-directed RNA polymerase complex"/>
    <property type="evidence" value="ECO:0007669"/>
    <property type="project" value="UniProtKB-KW"/>
</dbReference>
<dbReference type="RefSeq" id="WP_012954576.1">
    <property type="nucleotide sequence ID" value="NC_013771.1"/>
</dbReference>
<dbReference type="GO" id="GO:1990077">
    <property type="term" value="C:primosome complex"/>
    <property type="evidence" value="ECO:0007669"/>
    <property type="project" value="UniProtKB-KW"/>
</dbReference>
<reference evidence="16 17" key="1">
    <citation type="journal article" date="2010" name="Nature">
        <title>Metabolic streamlining in an open-ocean nitrogen-fixing cyanobacterium.</title>
        <authorList>
            <person name="Tripp H.J."/>
            <person name="Bench S.R."/>
            <person name="Turk K.A."/>
            <person name="Foster R.A."/>
            <person name="Desany B.A."/>
            <person name="Niazi F."/>
            <person name="Affourtit J.P."/>
            <person name="Zehr J.P."/>
        </authorList>
    </citation>
    <scope>NUCLEOTIDE SEQUENCE [LARGE SCALE GENOMIC DNA]</scope>
    <source>
        <strain evidence="17">ALOHA</strain>
    </source>
</reference>
<dbReference type="Pfam" id="PF01807">
    <property type="entry name" value="Zn_ribbon_DnaG"/>
    <property type="match status" value="1"/>
</dbReference>
<dbReference type="AlphaFoldDB" id="D3EQY9"/>
<dbReference type="FunFam" id="3.40.1360.10:FF:000002">
    <property type="entry name" value="DNA primase"/>
    <property type="match status" value="1"/>
</dbReference>
<dbReference type="FunFam" id="3.90.980.10:FF:000001">
    <property type="entry name" value="DNA primase"/>
    <property type="match status" value="1"/>
</dbReference>
<dbReference type="InterPro" id="IPR002694">
    <property type="entry name" value="Znf_CHC2"/>
</dbReference>
<dbReference type="SUPFAM" id="SSF56731">
    <property type="entry name" value="DNA primase core"/>
    <property type="match status" value="1"/>
</dbReference>
<dbReference type="GO" id="GO:0005737">
    <property type="term" value="C:cytoplasm"/>
    <property type="evidence" value="ECO:0007669"/>
    <property type="project" value="TreeGrafter"/>
</dbReference>
<protein>
    <recommendedName>
        <fullName evidence="12 13">DNA primase</fullName>
        <ecNumber evidence="12">2.7.7.101</ecNumber>
    </recommendedName>
</protein>
<evidence type="ECO:0000259" key="15">
    <source>
        <dbReference type="PROSITE" id="PS50880"/>
    </source>
</evidence>
<dbReference type="GO" id="GO:0003899">
    <property type="term" value="F:DNA-directed RNA polymerase activity"/>
    <property type="evidence" value="ECO:0007669"/>
    <property type="project" value="UniProtKB-UniRule"/>
</dbReference>
<keyword evidence="17" id="KW-1185">Reference proteome</keyword>
<name>D3EQY9_ATETH</name>
<dbReference type="InterPro" id="IPR036977">
    <property type="entry name" value="DNA_primase_Znf_CHC2"/>
</dbReference>
<dbReference type="Pfam" id="PF10410">
    <property type="entry name" value="DnaB_bind"/>
    <property type="match status" value="1"/>
</dbReference>
<dbReference type="GO" id="GO:0008270">
    <property type="term" value="F:zinc ion binding"/>
    <property type="evidence" value="ECO:0007669"/>
    <property type="project" value="UniProtKB-UniRule"/>
</dbReference>
<comment type="function">
    <text evidence="12 13">RNA polymerase that catalyzes the synthesis of short RNA molecules used as primers for DNA polymerase during DNA replication.</text>
</comment>
<dbReference type="Pfam" id="PF13155">
    <property type="entry name" value="Toprim_2"/>
    <property type="match status" value="1"/>
</dbReference>
<accession>D3EQY9</accession>
<dbReference type="PANTHER" id="PTHR30313">
    <property type="entry name" value="DNA PRIMASE"/>
    <property type="match status" value="1"/>
</dbReference>
<dbReference type="HOGENOM" id="CLU_013501_3_1_3"/>
<dbReference type="PANTHER" id="PTHR30313:SF2">
    <property type="entry name" value="DNA PRIMASE"/>
    <property type="match status" value="1"/>
</dbReference>
<evidence type="ECO:0000256" key="4">
    <source>
        <dbReference type="ARBA" id="ARBA00022695"/>
    </source>
</evidence>
<dbReference type="OrthoDB" id="9803773at2"/>
<dbReference type="GO" id="GO:0006269">
    <property type="term" value="P:DNA replication, synthesis of primer"/>
    <property type="evidence" value="ECO:0007669"/>
    <property type="project" value="UniProtKB-UniRule"/>
</dbReference>
<dbReference type="InterPro" id="IPR006171">
    <property type="entry name" value="TOPRIM_dom"/>
</dbReference>
<evidence type="ECO:0000256" key="5">
    <source>
        <dbReference type="ARBA" id="ARBA00022705"/>
    </source>
</evidence>
<evidence type="ECO:0000256" key="12">
    <source>
        <dbReference type="HAMAP-Rule" id="MF_00974"/>
    </source>
</evidence>